<dbReference type="OrthoDB" id="46081at2759"/>
<keyword evidence="1" id="KW-0812">Transmembrane</keyword>
<evidence type="ECO:0000313" key="2">
    <source>
        <dbReference type="EMBL" id="CBJ28755.1"/>
    </source>
</evidence>
<reference evidence="2 3" key="1">
    <citation type="journal article" date="2010" name="Nature">
        <title>The Ectocarpus genome and the independent evolution of multicellularity in brown algae.</title>
        <authorList>
            <person name="Cock J.M."/>
            <person name="Sterck L."/>
            <person name="Rouze P."/>
            <person name="Scornet D."/>
            <person name="Allen A.E."/>
            <person name="Amoutzias G."/>
            <person name="Anthouard V."/>
            <person name="Artiguenave F."/>
            <person name="Aury J.M."/>
            <person name="Badger J.H."/>
            <person name="Beszteri B."/>
            <person name="Billiau K."/>
            <person name="Bonnet E."/>
            <person name="Bothwell J.H."/>
            <person name="Bowler C."/>
            <person name="Boyen C."/>
            <person name="Brownlee C."/>
            <person name="Carrano C.J."/>
            <person name="Charrier B."/>
            <person name="Cho G.Y."/>
            <person name="Coelho S.M."/>
            <person name="Collen J."/>
            <person name="Corre E."/>
            <person name="Da Silva C."/>
            <person name="Delage L."/>
            <person name="Delaroque N."/>
            <person name="Dittami S.M."/>
            <person name="Doulbeau S."/>
            <person name="Elias M."/>
            <person name="Farnham G."/>
            <person name="Gachon C.M."/>
            <person name="Gschloessl B."/>
            <person name="Heesch S."/>
            <person name="Jabbari K."/>
            <person name="Jubin C."/>
            <person name="Kawai H."/>
            <person name="Kimura K."/>
            <person name="Kloareg B."/>
            <person name="Kupper F.C."/>
            <person name="Lang D."/>
            <person name="Le Bail A."/>
            <person name="Leblanc C."/>
            <person name="Lerouge P."/>
            <person name="Lohr M."/>
            <person name="Lopez P.J."/>
            <person name="Martens C."/>
            <person name="Maumus F."/>
            <person name="Michel G."/>
            <person name="Miranda-Saavedra D."/>
            <person name="Morales J."/>
            <person name="Moreau H."/>
            <person name="Motomura T."/>
            <person name="Nagasato C."/>
            <person name="Napoli C.A."/>
            <person name="Nelson D.R."/>
            <person name="Nyvall-Collen P."/>
            <person name="Peters A.F."/>
            <person name="Pommier C."/>
            <person name="Potin P."/>
            <person name="Poulain J."/>
            <person name="Quesneville H."/>
            <person name="Read B."/>
            <person name="Rensing S.A."/>
            <person name="Ritter A."/>
            <person name="Rousvoal S."/>
            <person name="Samanta M."/>
            <person name="Samson G."/>
            <person name="Schroeder D.C."/>
            <person name="Segurens B."/>
            <person name="Strittmatter M."/>
            <person name="Tonon T."/>
            <person name="Tregear J.W."/>
            <person name="Valentin K."/>
            <person name="von Dassow P."/>
            <person name="Yamagishi T."/>
            <person name="Van de Peer Y."/>
            <person name="Wincker P."/>
        </authorList>
    </citation>
    <scope>NUCLEOTIDE SEQUENCE [LARGE SCALE GENOMIC DNA]</scope>
    <source>
        <strain evidence="3">Ec32 / CCAP1310/4</strain>
    </source>
</reference>
<sequence length="152" mass="16952">MYGKESVPVAGQVAVMSAALVGTGSSTLLLNLCVSPYVFRMAEIYEGGVAQGEDGDVRKKPRNKKNRYGMPKLSGRRFRVERMNIFGVRRTTEFSIDEVEPMPNTSRPFVSFKAAGSYYFIQGHDMADKVLLQTLLGRELKDHEKRTPNSAT</sequence>
<dbReference type="PANTHER" id="PTHR13281:SF0">
    <property type="entry name" value="TRANSMEMBRANE PROTEIN 70, MITOCHONDRIAL"/>
    <property type="match status" value="1"/>
</dbReference>
<name>D7FID1_ECTSI</name>
<evidence type="ECO:0000256" key="1">
    <source>
        <dbReference type="SAM" id="Phobius"/>
    </source>
</evidence>
<evidence type="ECO:0000313" key="3">
    <source>
        <dbReference type="Proteomes" id="UP000002630"/>
    </source>
</evidence>
<feature type="transmembrane region" description="Helical" evidence="1">
    <location>
        <begin position="12"/>
        <end position="34"/>
    </location>
</feature>
<dbReference type="GO" id="GO:0031966">
    <property type="term" value="C:mitochondrial membrane"/>
    <property type="evidence" value="ECO:0007669"/>
    <property type="project" value="TreeGrafter"/>
</dbReference>
<dbReference type="InParanoid" id="D7FID1"/>
<keyword evidence="3" id="KW-1185">Reference proteome</keyword>
<gene>
    <name evidence="2" type="ORF">Esi_0119_0073</name>
</gene>
<protein>
    <submittedName>
        <fullName evidence="2">Uncharacterized protein</fullName>
    </submittedName>
</protein>
<dbReference type="InterPro" id="IPR009724">
    <property type="entry name" value="TMEM70"/>
</dbReference>
<dbReference type="EMBL" id="FN647870">
    <property type="protein sequence ID" value="CBJ28755.1"/>
    <property type="molecule type" value="Genomic_DNA"/>
</dbReference>
<dbReference type="Proteomes" id="UP000002630">
    <property type="component" value="Linkage Group LG23"/>
</dbReference>
<organism evidence="2 3">
    <name type="scientific">Ectocarpus siliculosus</name>
    <name type="common">Brown alga</name>
    <name type="synonym">Conferva siliculosa</name>
    <dbReference type="NCBI Taxonomy" id="2880"/>
    <lineage>
        <taxon>Eukaryota</taxon>
        <taxon>Sar</taxon>
        <taxon>Stramenopiles</taxon>
        <taxon>Ochrophyta</taxon>
        <taxon>PX clade</taxon>
        <taxon>Phaeophyceae</taxon>
        <taxon>Ectocarpales</taxon>
        <taxon>Ectocarpaceae</taxon>
        <taxon>Ectocarpus</taxon>
    </lineage>
</organism>
<accession>D7FID1</accession>
<dbReference type="EMBL" id="FN649748">
    <property type="protein sequence ID" value="CBJ28755.1"/>
    <property type="molecule type" value="Genomic_DNA"/>
</dbReference>
<dbReference type="AlphaFoldDB" id="D7FID1"/>
<proteinExistence type="predicted"/>
<keyword evidence="1" id="KW-0472">Membrane</keyword>
<dbReference type="GO" id="GO:0033615">
    <property type="term" value="P:mitochondrial proton-transporting ATP synthase complex assembly"/>
    <property type="evidence" value="ECO:0007669"/>
    <property type="project" value="TreeGrafter"/>
</dbReference>
<dbReference type="PANTHER" id="PTHR13281">
    <property type="entry name" value="TRANSMEMBRANE PROTEIN 70, MITOCHONDRIAL"/>
    <property type="match status" value="1"/>
</dbReference>
<keyword evidence="1" id="KW-1133">Transmembrane helix</keyword>